<organism evidence="1">
    <name type="scientific">gut metagenome</name>
    <dbReference type="NCBI Taxonomy" id="749906"/>
    <lineage>
        <taxon>unclassified sequences</taxon>
        <taxon>metagenomes</taxon>
        <taxon>organismal metagenomes</taxon>
    </lineage>
</organism>
<reference evidence="1" key="1">
    <citation type="journal article" date="2012" name="PLoS ONE">
        <title>Gene sets for utilization of primary and secondary nutrition supplies in the distal gut of endangered iberian lynx.</title>
        <authorList>
            <person name="Alcaide M."/>
            <person name="Messina E."/>
            <person name="Richter M."/>
            <person name="Bargiela R."/>
            <person name="Peplies J."/>
            <person name="Huws S.A."/>
            <person name="Newbold C.J."/>
            <person name="Golyshin P.N."/>
            <person name="Simon M.A."/>
            <person name="Lopez G."/>
            <person name="Yakimov M.M."/>
            <person name="Ferrer M."/>
        </authorList>
    </citation>
    <scope>NUCLEOTIDE SEQUENCE</scope>
</reference>
<accession>J9G722</accession>
<evidence type="ECO:0008006" key="2">
    <source>
        <dbReference type="Google" id="ProtNLM"/>
    </source>
</evidence>
<proteinExistence type="predicted"/>
<evidence type="ECO:0000313" key="1">
    <source>
        <dbReference type="EMBL" id="EJX02669.1"/>
    </source>
</evidence>
<sequence>MATCPDCYQVKEKLKDHPLYEIIDIGEHVRNLKAFLRLRDTHPAFATIKAQGNIGIPCFVDEDGKVSFDRDDLNLDELPEGASCSLDGKGC</sequence>
<gene>
    <name evidence="1" type="ORF">EVA_09225</name>
</gene>
<comment type="caution">
    <text evidence="1">The sequence shown here is derived from an EMBL/GenBank/DDBJ whole genome shotgun (WGS) entry which is preliminary data.</text>
</comment>
<name>J9G722_9ZZZZ</name>
<dbReference type="EMBL" id="AMCI01002447">
    <property type="protein sequence ID" value="EJX02669.1"/>
    <property type="molecule type" value="Genomic_DNA"/>
</dbReference>
<protein>
    <recommendedName>
        <fullName evidence="2">Glutaredoxin-related protein</fullName>
    </recommendedName>
</protein>
<dbReference type="AlphaFoldDB" id="J9G722"/>